<evidence type="ECO:0000256" key="11">
    <source>
        <dbReference type="ARBA" id="ARBA00024708"/>
    </source>
</evidence>
<sequence length="768" mass="84565">MASSVSPSSPGAPGGTAPPRPAAKTAPETTAAMQLPSVAQLETNYRIAAAAAAGTLHREVVDAQLWDVLTSMVFLRLCGVIFVRTFFQPDEYFQALEPAWQLAFGAESGAWLTWEWKYQLRTSLHPVLFAGVYAAVDAVTGIMHIVGPLRALVIIAAPRIVQAIFTAFCDYFVFRLAGHLYGHGHNASWAALWLCIVSPWQLYCGARTFSNGLETTLTVAALSYWPWQLLAGTVDAKPSVVFANGGTKRLRIALFLAATAVVLRPTNILIWLGLVTITVTRFTLDGPSSSSFLSFAVVFRLVAESIGCGSIVLALSAVSDRLYYGIWTLPAYTFLDINLTQDVAVFYGRNDWHYYLSQGLPILTTTVLPFTLYSLYAALTASPGTSDIVKKENKSLNSPDKDEDPARLCNARKALAFTVVSTIVVFSLTAHKEVRFISPLLPILLVLSAPHVASFYTNPPIPESEADKARRGDLAISTQDPKTKIILTNKPVAETTTLRNKKLLGASLIFNAILATYLSLFHQPAALGVLDFLRDEYQRIHHDWLELPAAELPSYDVYPDAFIRANELAKTQAVFSDGDGDELFALFLVPCHTTPWRSHLVYPGLRARALTCEPPLSTPPRSAERDAYLDENSRFYEEVVYRSALLENGGTAPTDVSPPASLYLVEELWPLLSKENQPAGSKRRRGGEVPRYIVGFEGIEDILTQFFSSDDPLMGGADLGVQLPLQRAWTGWNGFFNEDWRRRGSIVVWDTGVYSNASHPDTERTFDE</sequence>
<dbReference type="Proteomes" id="UP000016923">
    <property type="component" value="Unassembled WGS sequence"/>
</dbReference>
<evidence type="ECO:0000256" key="12">
    <source>
        <dbReference type="RuleBase" id="RU363075"/>
    </source>
</evidence>
<dbReference type="GO" id="GO:0000026">
    <property type="term" value="F:alpha-1,2-mannosyltransferase activity"/>
    <property type="evidence" value="ECO:0007669"/>
    <property type="project" value="TreeGrafter"/>
</dbReference>
<dbReference type="GO" id="GO:0006506">
    <property type="term" value="P:GPI anchor biosynthetic process"/>
    <property type="evidence" value="ECO:0007669"/>
    <property type="project" value="UniProtKB-UniPathway"/>
</dbReference>
<keyword evidence="10 12" id="KW-0472">Membrane</keyword>
<gene>
    <name evidence="14" type="ORF">F503_02043</name>
</gene>
<dbReference type="PANTHER" id="PTHR22760:SF4">
    <property type="entry name" value="GPI MANNOSYLTRANSFERASE 3"/>
    <property type="match status" value="1"/>
</dbReference>
<keyword evidence="9 12" id="KW-1133">Transmembrane helix</keyword>
<protein>
    <recommendedName>
        <fullName evidence="12">Mannosyltransferase</fullName>
        <ecNumber evidence="12">2.4.1.-</ecNumber>
    </recommendedName>
</protein>
<dbReference type="AlphaFoldDB" id="S3CRM4"/>
<dbReference type="UniPathway" id="UPA00196"/>
<evidence type="ECO:0000256" key="4">
    <source>
        <dbReference type="ARBA" id="ARBA00022502"/>
    </source>
</evidence>
<dbReference type="EMBL" id="KE148169">
    <property type="protein sequence ID" value="EPE03305.1"/>
    <property type="molecule type" value="Genomic_DNA"/>
</dbReference>
<feature type="transmembrane region" description="Helical" evidence="12">
    <location>
        <begin position="360"/>
        <end position="381"/>
    </location>
</feature>
<feature type="region of interest" description="Disordered" evidence="13">
    <location>
        <begin position="1"/>
        <end position="28"/>
    </location>
</feature>
<keyword evidence="8 12" id="KW-0256">Endoplasmic reticulum</keyword>
<evidence type="ECO:0000256" key="10">
    <source>
        <dbReference type="ARBA" id="ARBA00023136"/>
    </source>
</evidence>
<evidence type="ECO:0000256" key="2">
    <source>
        <dbReference type="ARBA" id="ARBA00004687"/>
    </source>
</evidence>
<evidence type="ECO:0000256" key="8">
    <source>
        <dbReference type="ARBA" id="ARBA00022824"/>
    </source>
</evidence>
<keyword evidence="5 12" id="KW-0328">Glycosyltransferase</keyword>
<name>S3CRM4_OPHP1</name>
<comment type="similarity">
    <text evidence="3">Belongs to the glycosyltransferase 22 family. PIGB subfamily.</text>
</comment>
<feature type="transmembrane region" description="Helical" evidence="12">
    <location>
        <begin position="152"/>
        <end position="174"/>
    </location>
</feature>
<feature type="compositionally biased region" description="Low complexity" evidence="13">
    <location>
        <begin position="1"/>
        <end position="15"/>
    </location>
</feature>
<dbReference type="eggNOG" id="KOG1771">
    <property type="taxonomic scope" value="Eukaryota"/>
</dbReference>
<dbReference type="VEuPathDB" id="FungiDB:F503_02043"/>
<feature type="transmembrane region" description="Helical" evidence="12">
    <location>
        <begin position="127"/>
        <end position="146"/>
    </location>
</feature>
<feature type="transmembrane region" description="Helical" evidence="12">
    <location>
        <begin position="292"/>
        <end position="315"/>
    </location>
</feature>
<evidence type="ECO:0000256" key="9">
    <source>
        <dbReference type="ARBA" id="ARBA00022989"/>
    </source>
</evidence>
<comment type="function">
    <text evidence="11">Mannosyltransferase involved in glycosylphosphatidylinositol-anchor biosynthesis. Transfers the third mannose to Man2-GlcN-acyl-PI during GPI precursor assembly.</text>
</comment>
<evidence type="ECO:0000256" key="13">
    <source>
        <dbReference type="SAM" id="MobiDB-lite"/>
    </source>
</evidence>
<proteinExistence type="inferred from homology"/>
<dbReference type="OMA" id="HIACSIT"/>
<evidence type="ECO:0000256" key="3">
    <source>
        <dbReference type="ARBA" id="ARBA00006065"/>
    </source>
</evidence>
<feature type="transmembrane region" description="Helical" evidence="12">
    <location>
        <begin position="322"/>
        <end position="340"/>
    </location>
</feature>
<evidence type="ECO:0000256" key="6">
    <source>
        <dbReference type="ARBA" id="ARBA00022679"/>
    </source>
</evidence>
<evidence type="ECO:0000313" key="15">
    <source>
        <dbReference type="Proteomes" id="UP000016923"/>
    </source>
</evidence>
<keyword evidence="6 14" id="KW-0808">Transferase</keyword>
<evidence type="ECO:0000256" key="5">
    <source>
        <dbReference type="ARBA" id="ARBA00022676"/>
    </source>
</evidence>
<dbReference type="InterPro" id="IPR005599">
    <property type="entry name" value="GPI_mannosylTrfase"/>
</dbReference>
<dbReference type="STRING" id="1262450.S3CRM4"/>
<keyword evidence="4" id="KW-0337">GPI-anchor biosynthesis</keyword>
<evidence type="ECO:0000256" key="7">
    <source>
        <dbReference type="ARBA" id="ARBA00022692"/>
    </source>
</evidence>
<reference evidence="14 15" key="1">
    <citation type="journal article" date="2013" name="BMC Genomics">
        <title>The genome and transcriptome of the pine saprophyte Ophiostoma piceae, and a comparison with the bark beetle-associated pine pathogen Grosmannia clavigera.</title>
        <authorList>
            <person name="Haridas S."/>
            <person name="Wang Y."/>
            <person name="Lim L."/>
            <person name="Massoumi Alamouti S."/>
            <person name="Jackman S."/>
            <person name="Docking R."/>
            <person name="Robertson G."/>
            <person name="Birol I."/>
            <person name="Bohlmann J."/>
            <person name="Breuil C."/>
        </authorList>
    </citation>
    <scope>NUCLEOTIDE SEQUENCE [LARGE SCALE GENOMIC DNA]</scope>
    <source>
        <strain evidence="14 15">UAMH 11346</strain>
    </source>
</reference>
<comment type="pathway">
    <text evidence="2">Glycolipid biosynthesis; glycosylphosphatidylinositol-anchor biosynthesis.</text>
</comment>
<feature type="transmembrane region" description="Helical" evidence="12">
    <location>
        <begin position="252"/>
        <end position="272"/>
    </location>
</feature>
<dbReference type="EC" id="2.4.1.-" evidence="12"/>
<dbReference type="OrthoDB" id="416834at2759"/>
<feature type="transmembrane region" description="Helical" evidence="12">
    <location>
        <begin position="503"/>
        <end position="521"/>
    </location>
</feature>
<dbReference type="GO" id="GO:0005789">
    <property type="term" value="C:endoplasmic reticulum membrane"/>
    <property type="evidence" value="ECO:0007669"/>
    <property type="project" value="UniProtKB-SubCell"/>
</dbReference>
<dbReference type="HOGENOM" id="CLU_012353_1_1_1"/>
<organism evidence="14 15">
    <name type="scientific">Ophiostoma piceae (strain UAMH 11346)</name>
    <name type="common">Sap stain fungus</name>
    <dbReference type="NCBI Taxonomy" id="1262450"/>
    <lineage>
        <taxon>Eukaryota</taxon>
        <taxon>Fungi</taxon>
        <taxon>Dikarya</taxon>
        <taxon>Ascomycota</taxon>
        <taxon>Pezizomycotina</taxon>
        <taxon>Sordariomycetes</taxon>
        <taxon>Sordariomycetidae</taxon>
        <taxon>Ophiostomatales</taxon>
        <taxon>Ophiostomataceae</taxon>
        <taxon>Ophiostoma</taxon>
    </lineage>
</organism>
<comment type="subcellular location">
    <subcellularLocation>
        <location evidence="1 12">Endoplasmic reticulum membrane</location>
        <topology evidence="1 12">Multi-pass membrane protein</topology>
    </subcellularLocation>
</comment>
<keyword evidence="7 12" id="KW-0812">Transmembrane</keyword>
<accession>S3CRM4</accession>
<evidence type="ECO:0000313" key="14">
    <source>
        <dbReference type="EMBL" id="EPE03305.1"/>
    </source>
</evidence>
<keyword evidence="15" id="KW-1185">Reference proteome</keyword>
<dbReference type="Pfam" id="PF03901">
    <property type="entry name" value="Glyco_transf_22"/>
    <property type="match status" value="1"/>
</dbReference>
<evidence type="ECO:0000256" key="1">
    <source>
        <dbReference type="ARBA" id="ARBA00004477"/>
    </source>
</evidence>
<dbReference type="PANTHER" id="PTHR22760">
    <property type="entry name" value="GLYCOSYLTRANSFERASE"/>
    <property type="match status" value="1"/>
</dbReference>